<reference evidence="6 7" key="1">
    <citation type="journal article" date="2010" name="Nature">
        <title>The Ectocarpus genome and the independent evolution of multicellularity in brown algae.</title>
        <authorList>
            <person name="Cock J.M."/>
            <person name="Sterck L."/>
            <person name="Rouze P."/>
            <person name="Scornet D."/>
            <person name="Allen A.E."/>
            <person name="Amoutzias G."/>
            <person name="Anthouard V."/>
            <person name="Artiguenave F."/>
            <person name="Aury J.M."/>
            <person name="Badger J.H."/>
            <person name="Beszteri B."/>
            <person name="Billiau K."/>
            <person name="Bonnet E."/>
            <person name="Bothwell J.H."/>
            <person name="Bowler C."/>
            <person name="Boyen C."/>
            <person name="Brownlee C."/>
            <person name="Carrano C.J."/>
            <person name="Charrier B."/>
            <person name="Cho G.Y."/>
            <person name="Coelho S.M."/>
            <person name="Collen J."/>
            <person name="Corre E."/>
            <person name="Da Silva C."/>
            <person name="Delage L."/>
            <person name="Delaroque N."/>
            <person name="Dittami S.M."/>
            <person name="Doulbeau S."/>
            <person name="Elias M."/>
            <person name="Farnham G."/>
            <person name="Gachon C.M."/>
            <person name="Gschloessl B."/>
            <person name="Heesch S."/>
            <person name="Jabbari K."/>
            <person name="Jubin C."/>
            <person name="Kawai H."/>
            <person name="Kimura K."/>
            <person name="Kloareg B."/>
            <person name="Kupper F.C."/>
            <person name="Lang D."/>
            <person name="Le Bail A."/>
            <person name="Leblanc C."/>
            <person name="Lerouge P."/>
            <person name="Lohr M."/>
            <person name="Lopez P.J."/>
            <person name="Martens C."/>
            <person name="Maumus F."/>
            <person name="Michel G."/>
            <person name="Miranda-Saavedra D."/>
            <person name="Morales J."/>
            <person name="Moreau H."/>
            <person name="Motomura T."/>
            <person name="Nagasato C."/>
            <person name="Napoli C.A."/>
            <person name="Nelson D.R."/>
            <person name="Nyvall-Collen P."/>
            <person name="Peters A.F."/>
            <person name="Pommier C."/>
            <person name="Potin P."/>
            <person name="Poulain J."/>
            <person name="Quesneville H."/>
            <person name="Read B."/>
            <person name="Rensing S.A."/>
            <person name="Ritter A."/>
            <person name="Rousvoal S."/>
            <person name="Samanta M."/>
            <person name="Samson G."/>
            <person name="Schroeder D.C."/>
            <person name="Segurens B."/>
            <person name="Strittmatter M."/>
            <person name="Tonon T."/>
            <person name="Tregear J.W."/>
            <person name="Valentin K."/>
            <person name="von Dassow P."/>
            <person name="Yamagishi T."/>
            <person name="Van de Peer Y."/>
            <person name="Wincker P."/>
        </authorList>
    </citation>
    <scope>NUCLEOTIDE SEQUENCE [LARGE SCALE GENOMIC DNA]</scope>
    <source>
        <strain evidence="7">Ec32 / CCAP1310/4</strain>
    </source>
</reference>
<dbReference type="AlphaFoldDB" id="D7FRW1"/>
<dbReference type="PANTHER" id="PTHR30249:SF0">
    <property type="entry name" value="PLASTIDAL GLYCOLATE_GLYCERATE TRANSLOCATOR 1, CHLOROPLASTIC"/>
    <property type="match status" value="1"/>
</dbReference>
<dbReference type="Proteomes" id="UP000002630">
    <property type="component" value="Linkage Group LG24"/>
</dbReference>
<feature type="transmembrane region" description="Helical" evidence="5">
    <location>
        <begin position="360"/>
        <end position="382"/>
    </location>
</feature>
<name>D7FRW1_ECTSI</name>
<evidence type="ECO:0000256" key="5">
    <source>
        <dbReference type="SAM" id="Phobius"/>
    </source>
</evidence>
<protein>
    <submittedName>
        <fullName evidence="6">Uncharacterized protein</fullName>
    </submittedName>
</protein>
<keyword evidence="3 5" id="KW-1133">Transmembrane helix</keyword>
<keyword evidence="4 5" id="KW-0472">Membrane</keyword>
<feature type="transmembrane region" description="Helical" evidence="5">
    <location>
        <begin position="414"/>
        <end position="438"/>
    </location>
</feature>
<dbReference type="eggNOG" id="ENOG502QQ63">
    <property type="taxonomic scope" value="Eukaryota"/>
</dbReference>
<proteinExistence type="predicted"/>
<dbReference type="OrthoDB" id="2502820at2759"/>
<dbReference type="EMBL" id="FN648400">
    <property type="protein sequence ID" value="CBJ30902.1"/>
    <property type="molecule type" value="Genomic_DNA"/>
</dbReference>
<dbReference type="GO" id="GO:0016020">
    <property type="term" value="C:membrane"/>
    <property type="evidence" value="ECO:0007669"/>
    <property type="project" value="UniProtKB-SubCell"/>
</dbReference>
<comment type="subcellular location">
    <subcellularLocation>
        <location evidence="1">Membrane</location>
        <topology evidence="1">Multi-pass membrane protein</topology>
    </subcellularLocation>
</comment>
<evidence type="ECO:0000313" key="6">
    <source>
        <dbReference type="EMBL" id="CBJ30902.1"/>
    </source>
</evidence>
<dbReference type="PANTHER" id="PTHR30249">
    <property type="entry name" value="PUTATIVE SEROTONIN TRANSPORTER"/>
    <property type="match status" value="1"/>
</dbReference>
<evidence type="ECO:0000256" key="3">
    <source>
        <dbReference type="ARBA" id="ARBA00022989"/>
    </source>
</evidence>
<dbReference type="Pfam" id="PF04172">
    <property type="entry name" value="LrgB"/>
    <property type="match status" value="1"/>
</dbReference>
<dbReference type="EMBL" id="FN649749">
    <property type="protein sequence ID" value="CBJ30902.1"/>
    <property type="molecule type" value="Genomic_DNA"/>
</dbReference>
<organism evidence="6 7">
    <name type="scientific">Ectocarpus siliculosus</name>
    <name type="common">Brown alga</name>
    <name type="synonym">Conferva siliculosa</name>
    <dbReference type="NCBI Taxonomy" id="2880"/>
    <lineage>
        <taxon>Eukaryota</taxon>
        <taxon>Sar</taxon>
        <taxon>Stramenopiles</taxon>
        <taxon>Ochrophyta</taxon>
        <taxon>PX clade</taxon>
        <taxon>Phaeophyceae</taxon>
        <taxon>Ectocarpales</taxon>
        <taxon>Ectocarpaceae</taxon>
        <taxon>Ectocarpus</taxon>
    </lineage>
</organism>
<keyword evidence="2 5" id="KW-0812">Transmembrane</keyword>
<evidence type="ECO:0000256" key="4">
    <source>
        <dbReference type="ARBA" id="ARBA00023136"/>
    </source>
</evidence>
<gene>
    <name evidence="6" type="ORF">Esi_0221_0024</name>
</gene>
<evidence type="ECO:0000256" key="2">
    <source>
        <dbReference type="ARBA" id="ARBA00022692"/>
    </source>
</evidence>
<evidence type="ECO:0000256" key="1">
    <source>
        <dbReference type="ARBA" id="ARBA00004141"/>
    </source>
</evidence>
<feature type="transmembrane region" description="Helical" evidence="5">
    <location>
        <begin position="330"/>
        <end position="348"/>
    </location>
</feature>
<dbReference type="InParanoid" id="D7FRW1"/>
<accession>D7FRW1</accession>
<sequence length="506" mass="51347">MPPRPRGVDAHYAIAAVAVTVLINRRKDLKLIPGLLHPNGGKTKKMLIGTGGIFVFEQVVRKALAKAGIKLPSSLVSMVLAFILLKAYESSNGKEEADKAADYFGPAVEHLGKWMPLYLAPPLIVLPNALSEVKGAAMWARLGGVHVVGWALSILSTAAVAKATQNASDASKPPGAGGEVSTGGFAEAVPAEPVGGVQDAAAVGDMSGEGAGCDTSAAATGEEGGAKVKSKEEKAADMRKAWAVITAATYALLPWCEEGPAAVSTTVLSLLHANALPPGVKKILHPLVVCSLITGGASYGLGAARDLPLKAALEGYFPKAGMVSGGAGDLFFGVLNASCCALGFRMFYNRDILSKNLRPLLASTLWSSMTSLFGTAAAAGAVGLTPRLSMTLTQRSVMSSLGIPAASLLGGNPALAVASILVTGVYGASVGTAVLDAMGVGSDNLVPRGIAMGASAHSIGTAALMEREPEAAAVASVALCLAGIFHTAVCAAPPAQRLLRVLALDR</sequence>
<keyword evidence="7" id="KW-1185">Reference proteome</keyword>
<dbReference type="InterPro" id="IPR007300">
    <property type="entry name" value="CidB/LrgB"/>
</dbReference>
<evidence type="ECO:0000313" key="7">
    <source>
        <dbReference type="Proteomes" id="UP000002630"/>
    </source>
</evidence>